<dbReference type="Gene3D" id="3.40.50.1820">
    <property type="entry name" value="alpha/beta hydrolase"/>
    <property type="match status" value="1"/>
</dbReference>
<dbReference type="GO" id="GO:0016787">
    <property type="term" value="F:hydrolase activity"/>
    <property type="evidence" value="ECO:0007669"/>
    <property type="project" value="InterPro"/>
</dbReference>
<dbReference type="SUPFAM" id="SSF53474">
    <property type="entry name" value="alpha/beta-Hydrolases"/>
    <property type="match status" value="1"/>
</dbReference>
<organism evidence="2 3">
    <name type="scientific">Vigna unguiculata</name>
    <name type="common">Cowpea</name>
    <dbReference type="NCBI Taxonomy" id="3917"/>
    <lineage>
        <taxon>Eukaryota</taxon>
        <taxon>Viridiplantae</taxon>
        <taxon>Streptophyta</taxon>
        <taxon>Embryophyta</taxon>
        <taxon>Tracheophyta</taxon>
        <taxon>Spermatophyta</taxon>
        <taxon>Magnoliopsida</taxon>
        <taxon>eudicotyledons</taxon>
        <taxon>Gunneridae</taxon>
        <taxon>Pentapetalae</taxon>
        <taxon>rosids</taxon>
        <taxon>fabids</taxon>
        <taxon>Fabales</taxon>
        <taxon>Fabaceae</taxon>
        <taxon>Papilionoideae</taxon>
        <taxon>50 kb inversion clade</taxon>
        <taxon>NPAAA clade</taxon>
        <taxon>indigoferoid/millettioid clade</taxon>
        <taxon>Phaseoleae</taxon>
        <taxon>Vigna</taxon>
    </lineage>
</organism>
<dbReference type="PANTHER" id="PTHR17630:SF82">
    <property type="entry name" value="ENDO-1,3-1,4-BETA-D-GLUCANASE-LIKE PROTEIN"/>
    <property type="match status" value="1"/>
</dbReference>
<proteinExistence type="predicted"/>
<reference evidence="2 3" key="1">
    <citation type="submission" date="2019-04" db="EMBL/GenBank/DDBJ databases">
        <title>An improved genome assembly and genetic linkage map for asparagus bean, Vigna unguiculata ssp. sesquipedialis.</title>
        <authorList>
            <person name="Xia Q."/>
            <person name="Zhang R."/>
            <person name="Dong Y."/>
        </authorList>
    </citation>
    <scope>NUCLEOTIDE SEQUENCE [LARGE SCALE GENOMIC DNA]</scope>
    <source>
        <tissue evidence="2">Leaf</tissue>
    </source>
</reference>
<dbReference type="AlphaFoldDB" id="A0A4D6KQP9"/>
<dbReference type="Proteomes" id="UP000501690">
    <property type="component" value="Linkage Group LG2"/>
</dbReference>
<protein>
    <submittedName>
        <fullName evidence="2">Esterase/ lipase</fullName>
    </submittedName>
</protein>
<name>A0A4D6KQP9_VIGUN</name>
<dbReference type="PANTHER" id="PTHR17630">
    <property type="entry name" value="DIENELACTONE HYDROLASE"/>
    <property type="match status" value="1"/>
</dbReference>
<accession>A0A4D6KQP9</accession>
<dbReference type="InterPro" id="IPR002925">
    <property type="entry name" value="Dienelactn_hydro"/>
</dbReference>
<keyword evidence="3" id="KW-1185">Reference proteome</keyword>
<dbReference type="EMBL" id="CP039346">
    <property type="protein sequence ID" value="QCD79892.1"/>
    <property type="molecule type" value="Genomic_DNA"/>
</dbReference>
<dbReference type="InterPro" id="IPR029058">
    <property type="entry name" value="AB_hydrolase_fold"/>
</dbReference>
<dbReference type="Pfam" id="PF01738">
    <property type="entry name" value="DLH"/>
    <property type="match status" value="1"/>
</dbReference>
<evidence type="ECO:0000313" key="2">
    <source>
        <dbReference type="EMBL" id="QCD79892.1"/>
    </source>
</evidence>
<dbReference type="Gramene" id="Vigun03g431500.1.v1.2">
    <property type="protein sequence ID" value="Vigun03g431500.1.v1.2"/>
    <property type="gene ID" value="Vigun03g431500.v1.2"/>
</dbReference>
<evidence type="ECO:0000313" key="3">
    <source>
        <dbReference type="Proteomes" id="UP000501690"/>
    </source>
</evidence>
<dbReference type="OrthoDB" id="17560at2759"/>
<evidence type="ECO:0000259" key="1">
    <source>
        <dbReference type="Pfam" id="PF01738"/>
    </source>
</evidence>
<sequence length="241" mass="26356">MLGSEAHSYSPVLNASSGAGYVTPIGGLNCYVTGSNFTLCTILLVADIFGINATNFRNLADKVAARGYYVVAPDLFNGNPFDPDDVNRPLSVWLQDHPPENASADVKPVLQELRSKGYSRPGVAGFCWGGKAMSDLGKTNYVKAASQSHPSFLEADDVRGIKVPFQILGGQNDTMTPPSRIREAEQVLRNAKPKVPYQVKIFPNVEHGWTLLYDPNDPVAVKAADKAHRTMIAWFDKYVRN</sequence>
<feature type="domain" description="Dienelactone hydrolase" evidence="1">
    <location>
        <begin position="39"/>
        <end position="238"/>
    </location>
</feature>
<gene>
    <name evidence="2" type="ORF">DEO72_LG2g210</name>
</gene>